<dbReference type="OrthoDB" id="2148342at2759"/>
<evidence type="ECO:0000313" key="1">
    <source>
        <dbReference type="Proteomes" id="UP000081671"/>
    </source>
</evidence>
<dbReference type="CTD" id="158798"/>
<proteinExistence type="predicted"/>
<dbReference type="Pfam" id="PF14469">
    <property type="entry name" value="AKAP28"/>
    <property type="match status" value="1"/>
</dbReference>
<dbReference type="GeneID" id="105988236"/>
<dbReference type="PANTHER" id="PTHR35075:SF1">
    <property type="entry name" value="A-KINASE ANCHOR PROTEIN 14"/>
    <property type="match status" value="1"/>
</dbReference>
<dbReference type="Proteomes" id="UP000081671">
    <property type="component" value="Unplaced"/>
</dbReference>
<evidence type="ECO:0000313" key="2">
    <source>
        <dbReference type="RefSeq" id="XP_012875237.1"/>
    </source>
</evidence>
<dbReference type="KEGG" id="dord:105988236"/>
<organism evidence="1 2">
    <name type="scientific">Dipodomys ordii</name>
    <name type="common">Ord's kangaroo rat</name>
    <dbReference type="NCBI Taxonomy" id="10020"/>
    <lineage>
        <taxon>Eukaryota</taxon>
        <taxon>Metazoa</taxon>
        <taxon>Chordata</taxon>
        <taxon>Craniata</taxon>
        <taxon>Vertebrata</taxon>
        <taxon>Euteleostomi</taxon>
        <taxon>Mammalia</taxon>
        <taxon>Eutheria</taxon>
        <taxon>Euarchontoglires</taxon>
        <taxon>Glires</taxon>
        <taxon>Rodentia</taxon>
        <taxon>Castorimorpha</taxon>
        <taxon>Heteromyidae</taxon>
        <taxon>Dipodomyinae</taxon>
        <taxon>Dipodomys</taxon>
    </lineage>
</organism>
<protein>
    <submittedName>
        <fullName evidence="2">A-kinase anchor protein 14</fullName>
    </submittedName>
</protein>
<dbReference type="GO" id="GO:0034237">
    <property type="term" value="F:protein kinase A regulatory subunit binding"/>
    <property type="evidence" value="ECO:0007669"/>
    <property type="project" value="TreeGrafter"/>
</dbReference>
<accession>A0A1S3FH38</accession>
<sequence length="182" mass="21350">MATKDRGTSMDTVDKNVIKQQDQRSVTEIALALVEEVIAAAVEFIQDSQSPIKKVKWLTHGEFTAERCRRQIHKYVSSWESEDRWVCCTTLVRRDDIVHSFRYIYCVRWSVPTALKPMPRVSAAAFFIVKVNKRKPPEMPIDVKYFLEGQALIQRPGTIRFREHWLREIIETKHQLMESFPI</sequence>
<dbReference type="InParanoid" id="A0A1S3FH38"/>
<gene>
    <name evidence="2" type="primary">Akap14</name>
</gene>
<dbReference type="GO" id="GO:0005952">
    <property type="term" value="C:cAMP-dependent protein kinase complex"/>
    <property type="evidence" value="ECO:0007669"/>
    <property type="project" value="TreeGrafter"/>
</dbReference>
<dbReference type="InterPro" id="IPR025663">
    <property type="entry name" value="AKAP_28"/>
</dbReference>
<dbReference type="InterPro" id="IPR053084">
    <property type="entry name" value="AKAP"/>
</dbReference>
<dbReference type="AlphaFoldDB" id="A0A1S3FH38"/>
<keyword evidence="1" id="KW-1185">Reference proteome</keyword>
<name>A0A1S3FH38_DIPOR</name>
<dbReference type="PANTHER" id="PTHR35075">
    <property type="entry name" value="A-KINASE ANCHOR PROTEIN 14"/>
    <property type="match status" value="1"/>
</dbReference>
<reference evidence="2" key="1">
    <citation type="submission" date="2025-08" db="UniProtKB">
        <authorList>
            <consortium name="RefSeq"/>
        </authorList>
    </citation>
    <scope>IDENTIFICATION</scope>
    <source>
        <tissue evidence="2">Kidney</tissue>
    </source>
</reference>
<dbReference type="RefSeq" id="XP_012875237.1">
    <property type="nucleotide sequence ID" value="XM_013019783.1"/>
</dbReference>